<keyword evidence="7" id="KW-1133">Transmembrane helix</keyword>
<dbReference type="InterPro" id="IPR012413">
    <property type="entry name" value="BA14K"/>
</dbReference>
<dbReference type="OrthoDB" id="7889197at2"/>
<evidence type="ECO:0000313" key="9">
    <source>
        <dbReference type="EMBL" id="MYZ49076.1"/>
    </source>
</evidence>
<feature type="signal peptide" evidence="8">
    <location>
        <begin position="1"/>
        <end position="26"/>
    </location>
</feature>
<evidence type="ECO:0000313" key="10">
    <source>
        <dbReference type="Proteomes" id="UP000773614"/>
    </source>
</evidence>
<dbReference type="Proteomes" id="UP000773614">
    <property type="component" value="Unassembled WGS sequence"/>
</dbReference>
<protein>
    <recommendedName>
        <fullName evidence="3">Lectin-like protein BA14k</fullName>
    </recommendedName>
</protein>
<gene>
    <name evidence="9" type="ORF">E4O86_15270</name>
</gene>
<proteinExistence type="inferred from homology"/>
<dbReference type="Pfam" id="PF07886">
    <property type="entry name" value="BA14K"/>
    <property type="match status" value="1"/>
</dbReference>
<evidence type="ECO:0000256" key="4">
    <source>
        <dbReference type="ARBA" id="ARBA00022475"/>
    </source>
</evidence>
<comment type="function">
    <text evidence="6">Has immunoglobulin-binding and hemagglutination properties, and can bind to mannose. Essential for virulence. May be involved in LPS biosynthesis or polysaccharide transport.</text>
</comment>
<comment type="similarity">
    <text evidence="2">Belongs to the BA14k family.</text>
</comment>
<dbReference type="EMBL" id="SPKJ01000058">
    <property type="protein sequence ID" value="MYZ49076.1"/>
    <property type="molecule type" value="Genomic_DNA"/>
</dbReference>
<accession>A0A964T5U6</accession>
<dbReference type="GO" id="GO:0030246">
    <property type="term" value="F:carbohydrate binding"/>
    <property type="evidence" value="ECO:0007669"/>
    <property type="project" value="UniProtKB-KW"/>
</dbReference>
<keyword evidence="4" id="KW-1003">Cell membrane</keyword>
<evidence type="ECO:0000256" key="2">
    <source>
        <dbReference type="ARBA" id="ARBA00010270"/>
    </source>
</evidence>
<dbReference type="RefSeq" id="WP_161141419.1">
    <property type="nucleotide sequence ID" value="NZ_SPKJ01000058.1"/>
</dbReference>
<evidence type="ECO:0000256" key="3">
    <source>
        <dbReference type="ARBA" id="ARBA00020552"/>
    </source>
</evidence>
<keyword evidence="10" id="KW-1185">Reference proteome</keyword>
<keyword evidence="7" id="KW-0472">Membrane</keyword>
<reference evidence="9" key="1">
    <citation type="submission" date="2019-03" db="EMBL/GenBank/DDBJ databases">
        <title>Afifella sp. nov., isolated from activated sludge.</title>
        <authorList>
            <person name="Li Q."/>
            <person name="Liu Y."/>
        </authorList>
    </citation>
    <scope>NUCLEOTIDE SEQUENCE</scope>
    <source>
        <strain evidence="9">L72</strain>
    </source>
</reference>
<comment type="caution">
    <text evidence="9">The sequence shown here is derived from an EMBL/GenBank/DDBJ whole genome shotgun (WGS) entry which is preliminary data.</text>
</comment>
<comment type="subcellular location">
    <subcellularLocation>
        <location evidence="1">Membrane</location>
        <topology evidence="1">Single-pass membrane protein</topology>
    </subcellularLocation>
</comment>
<evidence type="ECO:0000256" key="1">
    <source>
        <dbReference type="ARBA" id="ARBA00004167"/>
    </source>
</evidence>
<name>A0A964T5U6_9HYPH</name>
<dbReference type="GO" id="GO:0016020">
    <property type="term" value="C:membrane"/>
    <property type="evidence" value="ECO:0007669"/>
    <property type="project" value="UniProtKB-SubCell"/>
</dbReference>
<organism evidence="9 10">
    <name type="scientific">Propylenella binzhouense</name>
    <dbReference type="NCBI Taxonomy" id="2555902"/>
    <lineage>
        <taxon>Bacteria</taxon>
        <taxon>Pseudomonadati</taxon>
        <taxon>Pseudomonadota</taxon>
        <taxon>Alphaproteobacteria</taxon>
        <taxon>Hyphomicrobiales</taxon>
        <taxon>Propylenellaceae</taxon>
        <taxon>Propylenella</taxon>
    </lineage>
</organism>
<evidence type="ECO:0000256" key="6">
    <source>
        <dbReference type="ARBA" id="ARBA00025321"/>
    </source>
</evidence>
<keyword evidence="8" id="KW-0732">Signal</keyword>
<feature type="chain" id="PRO_5037787938" description="Lectin-like protein BA14k" evidence="8">
    <location>
        <begin position="27"/>
        <end position="121"/>
    </location>
</feature>
<dbReference type="AlphaFoldDB" id="A0A964T5U6"/>
<feature type="transmembrane region" description="Helical" evidence="7">
    <location>
        <begin position="50"/>
        <end position="68"/>
    </location>
</feature>
<evidence type="ECO:0000256" key="7">
    <source>
        <dbReference type="SAM" id="Phobius"/>
    </source>
</evidence>
<evidence type="ECO:0000256" key="8">
    <source>
        <dbReference type="SAM" id="SignalP"/>
    </source>
</evidence>
<evidence type="ECO:0000256" key="5">
    <source>
        <dbReference type="ARBA" id="ARBA00022734"/>
    </source>
</evidence>
<sequence>MRFLKSIAAASAVAMGLLGFTAGAEAGPRYWGPYRGPVYHNHYDGGDVAVGIIGGLAVGTILGSALAGPRYVPAPVYETVPVYGAAPYSGDWYAYCASKYRSFDPRTGTYLGYDGYRHVCR</sequence>
<keyword evidence="5" id="KW-0430">Lectin</keyword>
<keyword evidence="7" id="KW-0812">Transmembrane</keyword>